<evidence type="ECO:0000259" key="6">
    <source>
        <dbReference type="PROSITE" id="PS51519"/>
    </source>
</evidence>
<feature type="compositionally biased region" description="Basic and acidic residues" evidence="5">
    <location>
        <begin position="22"/>
        <end position="32"/>
    </location>
</feature>
<proteinExistence type="predicted"/>
<protein>
    <recommendedName>
        <fullName evidence="6">RWP-RK domain-containing protein</fullName>
    </recommendedName>
</protein>
<feature type="compositionally biased region" description="Acidic residues" evidence="5">
    <location>
        <begin position="151"/>
        <end position="161"/>
    </location>
</feature>
<keyword evidence="8" id="KW-1185">Reference proteome</keyword>
<sequence length="161" mass="18621">MQAQQAASHAVEIESSSDEGEDKDKQTEPRDFTKLFFLPENEAAEKLNMSKSKLKRLKKKKNIQRWPYRRLQSIQRKIESNKEVLLKANGSKEADSINAQNQDLQSTINFIVAWPNSISKFTNDDILEVVKKRRRVSIPNLLNPVNFDDRSTDDENDEDQS</sequence>
<feature type="region of interest" description="Disordered" evidence="5">
    <location>
        <begin position="1"/>
        <end position="32"/>
    </location>
</feature>
<feature type="region of interest" description="Disordered" evidence="5">
    <location>
        <begin position="142"/>
        <end position="161"/>
    </location>
</feature>
<keyword evidence="2" id="KW-0238">DNA-binding</keyword>
<dbReference type="GO" id="GO:0003677">
    <property type="term" value="F:DNA binding"/>
    <property type="evidence" value="ECO:0007669"/>
    <property type="project" value="UniProtKB-KW"/>
</dbReference>
<dbReference type="AlphaFoldDB" id="A0AAW2YN03"/>
<dbReference type="InterPro" id="IPR003035">
    <property type="entry name" value="RWP-RK_dom"/>
</dbReference>
<evidence type="ECO:0000256" key="4">
    <source>
        <dbReference type="ARBA" id="ARBA00023242"/>
    </source>
</evidence>
<reference evidence="7 8" key="1">
    <citation type="submission" date="2024-03" db="EMBL/GenBank/DDBJ databases">
        <title>The Acrasis kona genome and developmental transcriptomes reveal deep origins of eukaryotic multicellular pathways.</title>
        <authorList>
            <person name="Sheikh S."/>
            <person name="Fu C.-J."/>
            <person name="Brown M.W."/>
            <person name="Baldauf S.L."/>
        </authorList>
    </citation>
    <scope>NUCLEOTIDE SEQUENCE [LARGE SCALE GENOMIC DNA]</scope>
    <source>
        <strain evidence="7 8">ATCC MYA-3509</strain>
    </source>
</reference>
<dbReference type="Proteomes" id="UP001431209">
    <property type="component" value="Unassembled WGS sequence"/>
</dbReference>
<evidence type="ECO:0000313" key="8">
    <source>
        <dbReference type="Proteomes" id="UP001431209"/>
    </source>
</evidence>
<evidence type="ECO:0000313" key="7">
    <source>
        <dbReference type="EMBL" id="KAL0478557.1"/>
    </source>
</evidence>
<evidence type="ECO:0000256" key="2">
    <source>
        <dbReference type="ARBA" id="ARBA00023125"/>
    </source>
</evidence>
<accession>A0AAW2YN03</accession>
<keyword evidence="3" id="KW-0804">Transcription</keyword>
<dbReference type="Pfam" id="PF02042">
    <property type="entry name" value="RWP-RK"/>
    <property type="match status" value="1"/>
</dbReference>
<gene>
    <name evidence="7" type="ORF">AKO1_008140</name>
</gene>
<evidence type="ECO:0000256" key="1">
    <source>
        <dbReference type="ARBA" id="ARBA00023015"/>
    </source>
</evidence>
<keyword evidence="4" id="KW-0539">Nucleus</keyword>
<dbReference type="EMBL" id="JAOPGA020000427">
    <property type="protein sequence ID" value="KAL0478557.1"/>
    <property type="molecule type" value="Genomic_DNA"/>
</dbReference>
<name>A0AAW2YN03_9EUKA</name>
<evidence type="ECO:0000256" key="3">
    <source>
        <dbReference type="ARBA" id="ARBA00023163"/>
    </source>
</evidence>
<comment type="caution">
    <text evidence="7">The sequence shown here is derived from an EMBL/GenBank/DDBJ whole genome shotgun (WGS) entry which is preliminary data.</text>
</comment>
<evidence type="ECO:0000256" key="5">
    <source>
        <dbReference type="SAM" id="MobiDB-lite"/>
    </source>
</evidence>
<dbReference type="PROSITE" id="PS51519">
    <property type="entry name" value="RWP_RK"/>
    <property type="match status" value="1"/>
</dbReference>
<keyword evidence="1" id="KW-0805">Transcription regulation</keyword>
<organism evidence="7 8">
    <name type="scientific">Acrasis kona</name>
    <dbReference type="NCBI Taxonomy" id="1008807"/>
    <lineage>
        <taxon>Eukaryota</taxon>
        <taxon>Discoba</taxon>
        <taxon>Heterolobosea</taxon>
        <taxon>Tetramitia</taxon>
        <taxon>Eutetramitia</taxon>
        <taxon>Acrasidae</taxon>
        <taxon>Acrasis</taxon>
    </lineage>
</organism>
<feature type="domain" description="RWP-RK" evidence="6">
    <location>
        <begin position="7"/>
        <end position="94"/>
    </location>
</feature>